<dbReference type="InterPro" id="IPR024096">
    <property type="entry name" value="NO_sig/Golgi_transp_ligand-bd"/>
</dbReference>
<sequence>MRIEDLDLREILSFDPRGGVIRFMGQRVVLFDAVALGLLRKELTNAFGTFAARGVLTRFGYAHGWRVGEALEHEHPDLWKEGKAGPFLPPLKGQFILGENVRTDGLGDAPLVETVWHRSYEAEQHLLHIGLSDEPVCWTSAAFASGYLSYKERREVYVIEDRCVGKGDSECHIAARFKERWGPELERHLPYYHMESIDHALQEVSSKLRRTERRLRERQAELERLATCSDQDTGLVARSEAMRRVLERARSVARTGSSVVVTGESGVGKEEVARLVHRSSERAGGPFVAVNCGAIPETLLERELFGHVKGAFTGAETDAVGLFEAADGGTLFLDEVGEVSPAMQVKLLRALQEREVRPVGDSRSRKVDVRIVAATNRDLAVEVASGRFRQDLFYRLNVIELRVPPLRDRPDDVVPLARCFLAKLSRSAHRPVTGFTAQVADLLVRYPWPGNVRELQNAVEYAVALSAGNQVGVDDLPEALRHAPPAPARPGVIRPLHEVEREHVLAALRTAGGNKVATAAGLHIGLATLYRKLKEYGEPAP</sequence>
<dbReference type="GO" id="GO:0006355">
    <property type="term" value="P:regulation of DNA-templated transcription"/>
    <property type="evidence" value="ECO:0007669"/>
    <property type="project" value="InterPro"/>
</dbReference>
<keyword evidence="2" id="KW-0067">ATP-binding</keyword>
<name>B8JA05_ANAD2</name>
<keyword evidence="3" id="KW-0805">Transcription regulation</keyword>
<dbReference type="Gene3D" id="3.30.1380.20">
    <property type="entry name" value="Trafficking protein particle complex subunit 3"/>
    <property type="match status" value="1"/>
</dbReference>
<keyword evidence="6" id="KW-0175">Coiled coil</keyword>
<dbReference type="SUPFAM" id="SSF111126">
    <property type="entry name" value="Ligand-binding domain in the NO signalling and Golgi transport"/>
    <property type="match status" value="1"/>
</dbReference>
<dbReference type="InterPro" id="IPR009057">
    <property type="entry name" value="Homeodomain-like_sf"/>
</dbReference>
<evidence type="ECO:0000313" key="8">
    <source>
        <dbReference type="EMBL" id="ACL63708.1"/>
    </source>
</evidence>
<keyword evidence="4" id="KW-0238">DNA-binding</keyword>
<proteinExistence type="predicted"/>
<dbReference type="InterPro" id="IPR002197">
    <property type="entry name" value="HTH_Fis"/>
</dbReference>
<dbReference type="HOGENOM" id="CLU_000445_119_2_7"/>
<dbReference type="GO" id="GO:0043565">
    <property type="term" value="F:sequence-specific DNA binding"/>
    <property type="evidence" value="ECO:0007669"/>
    <property type="project" value="InterPro"/>
</dbReference>
<dbReference type="RefSeq" id="WP_012631763.1">
    <property type="nucleotide sequence ID" value="NC_011891.1"/>
</dbReference>
<dbReference type="AlphaFoldDB" id="B8JA05"/>
<dbReference type="GO" id="GO:0005524">
    <property type="term" value="F:ATP binding"/>
    <property type="evidence" value="ECO:0007669"/>
    <property type="project" value="UniProtKB-KW"/>
</dbReference>
<evidence type="ECO:0000313" key="9">
    <source>
        <dbReference type="Proteomes" id="UP000007089"/>
    </source>
</evidence>
<dbReference type="SUPFAM" id="SSF52540">
    <property type="entry name" value="P-loop containing nucleoside triphosphate hydrolases"/>
    <property type="match status" value="1"/>
</dbReference>
<keyword evidence="1" id="KW-0547">Nucleotide-binding</keyword>
<dbReference type="InterPro" id="IPR027417">
    <property type="entry name" value="P-loop_NTPase"/>
</dbReference>
<dbReference type="KEGG" id="acp:A2cp1_0349"/>
<dbReference type="SUPFAM" id="SSF46689">
    <property type="entry name" value="Homeodomain-like"/>
    <property type="match status" value="1"/>
</dbReference>
<dbReference type="Pfam" id="PF25601">
    <property type="entry name" value="AAA_lid_14"/>
    <property type="match status" value="1"/>
</dbReference>
<dbReference type="FunFam" id="3.40.50.300:FF:000006">
    <property type="entry name" value="DNA-binding transcriptional regulator NtrC"/>
    <property type="match status" value="1"/>
</dbReference>
<dbReference type="InterPro" id="IPR002078">
    <property type="entry name" value="Sigma_54_int"/>
</dbReference>
<dbReference type="Proteomes" id="UP000007089">
    <property type="component" value="Chromosome"/>
</dbReference>
<dbReference type="CDD" id="cd00009">
    <property type="entry name" value="AAA"/>
    <property type="match status" value="1"/>
</dbReference>
<dbReference type="InterPro" id="IPR058031">
    <property type="entry name" value="AAA_lid_NorR"/>
</dbReference>
<dbReference type="Pfam" id="PF00158">
    <property type="entry name" value="Sigma54_activat"/>
    <property type="match status" value="1"/>
</dbReference>
<dbReference type="PROSITE" id="PS00688">
    <property type="entry name" value="SIGMA54_INTERACT_3"/>
    <property type="match status" value="1"/>
</dbReference>
<evidence type="ECO:0000256" key="4">
    <source>
        <dbReference type="ARBA" id="ARBA00023125"/>
    </source>
</evidence>
<dbReference type="PROSITE" id="PS50045">
    <property type="entry name" value="SIGMA54_INTERACT_4"/>
    <property type="match status" value="1"/>
</dbReference>
<dbReference type="Pfam" id="PF02954">
    <property type="entry name" value="HTH_8"/>
    <property type="match status" value="1"/>
</dbReference>
<dbReference type="EMBL" id="CP001359">
    <property type="protein sequence ID" value="ACL63708.1"/>
    <property type="molecule type" value="Genomic_DNA"/>
</dbReference>
<dbReference type="PROSITE" id="PS00676">
    <property type="entry name" value="SIGMA54_INTERACT_2"/>
    <property type="match status" value="1"/>
</dbReference>
<dbReference type="InterPro" id="IPR003593">
    <property type="entry name" value="AAA+_ATPase"/>
</dbReference>
<dbReference type="Pfam" id="PF06505">
    <property type="entry name" value="XylR_N"/>
    <property type="match status" value="1"/>
</dbReference>
<feature type="coiled-coil region" evidence="6">
    <location>
        <begin position="194"/>
        <end position="228"/>
    </location>
</feature>
<evidence type="ECO:0000256" key="2">
    <source>
        <dbReference type="ARBA" id="ARBA00022840"/>
    </source>
</evidence>
<evidence type="ECO:0000256" key="6">
    <source>
        <dbReference type="SAM" id="Coils"/>
    </source>
</evidence>
<dbReference type="InterPro" id="IPR004096">
    <property type="entry name" value="V4R"/>
</dbReference>
<feature type="domain" description="Sigma-54 factor interaction" evidence="7">
    <location>
        <begin position="235"/>
        <end position="464"/>
    </location>
</feature>
<dbReference type="PANTHER" id="PTHR32071">
    <property type="entry name" value="TRANSCRIPTIONAL REGULATORY PROTEIN"/>
    <property type="match status" value="1"/>
</dbReference>
<dbReference type="InterPro" id="IPR025943">
    <property type="entry name" value="Sigma_54_int_dom_ATP-bd_2"/>
</dbReference>
<dbReference type="InterPro" id="IPR010523">
    <property type="entry name" value="XylR_N"/>
</dbReference>
<accession>B8JA05</accession>
<reference evidence="8" key="1">
    <citation type="submission" date="2009-01" db="EMBL/GenBank/DDBJ databases">
        <title>Complete sequence of Anaeromyxobacter dehalogenans 2CP-1.</title>
        <authorList>
            <consortium name="US DOE Joint Genome Institute"/>
            <person name="Lucas S."/>
            <person name="Copeland A."/>
            <person name="Lapidus A."/>
            <person name="Glavina del Rio T."/>
            <person name="Dalin E."/>
            <person name="Tice H."/>
            <person name="Bruce D."/>
            <person name="Goodwin L."/>
            <person name="Pitluck S."/>
            <person name="Saunders E."/>
            <person name="Brettin T."/>
            <person name="Detter J.C."/>
            <person name="Han C."/>
            <person name="Larimer F."/>
            <person name="Land M."/>
            <person name="Hauser L."/>
            <person name="Kyrpides N."/>
            <person name="Ovchinnikova G."/>
            <person name="Beliaev A.S."/>
            <person name="Richardson P."/>
        </authorList>
    </citation>
    <scope>NUCLEOTIDE SEQUENCE</scope>
    <source>
        <strain evidence="8">2CP-1</strain>
    </source>
</reference>
<evidence type="ECO:0000259" key="7">
    <source>
        <dbReference type="PROSITE" id="PS50045"/>
    </source>
</evidence>
<dbReference type="SMART" id="SM00382">
    <property type="entry name" value="AAA"/>
    <property type="match status" value="1"/>
</dbReference>
<evidence type="ECO:0000256" key="3">
    <source>
        <dbReference type="ARBA" id="ARBA00023015"/>
    </source>
</evidence>
<dbReference type="SMART" id="SM00989">
    <property type="entry name" value="V4R"/>
    <property type="match status" value="1"/>
</dbReference>
<dbReference type="PROSITE" id="PS00675">
    <property type="entry name" value="SIGMA54_INTERACT_1"/>
    <property type="match status" value="1"/>
</dbReference>
<evidence type="ECO:0000256" key="5">
    <source>
        <dbReference type="ARBA" id="ARBA00023163"/>
    </source>
</evidence>
<dbReference type="Gene3D" id="1.10.10.60">
    <property type="entry name" value="Homeodomain-like"/>
    <property type="match status" value="1"/>
</dbReference>
<keyword evidence="5" id="KW-0804">Transcription</keyword>
<dbReference type="Gene3D" id="1.10.8.60">
    <property type="match status" value="1"/>
</dbReference>
<evidence type="ECO:0000256" key="1">
    <source>
        <dbReference type="ARBA" id="ARBA00022741"/>
    </source>
</evidence>
<gene>
    <name evidence="8" type="ordered locus">A2cp1_0349</name>
</gene>
<protein>
    <submittedName>
        <fullName evidence="8">Sigma54 specific transcriptional regulator, Fis family</fullName>
    </submittedName>
</protein>
<keyword evidence="9" id="KW-1185">Reference proteome</keyword>
<dbReference type="InterPro" id="IPR025944">
    <property type="entry name" value="Sigma_54_int_dom_CS"/>
</dbReference>
<dbReference type="Gene3D" id="3.40.50.300">
    <property type="entry name" value="P-loop containing nucleotide triphosphate hydrolases"/>
    <property type="match status" value="1"/>
</dbReference>
<dbReference type="InterPro" id="IPR025662">
    <property type="entry name" value="Sigma_54_int_dom_ATP-bd_1"/>
</dbReference>
<organism evidence="8 9">
    <name type="scientific">Anaeromyxobacter dehalogenans (strain ATCC BAA-258 / DSM 21875 / 2CP-1)</name>
    <dbReference type="NCBI Taxonomy" id="455488"/>
    <lineage>
        <taxon>Bacteria</taxon>
        <taxon>Pseudomonadati</taxon>
        <taxon>Myxococcota</taxon>
        <taxon>Myxococcia</taxon>
        <taxon>Myxococcales</taxon>
        <taxon>Cystobacterineae</taxon>
        <taxon>Anaeromyxobacteraceae</taxon>
        <taxon>Anaeromyxobacter</taxon>
    </lineage>
</organism>